<sequence length="273" mass="29807">MKVAIIGCGYVGMATARHWQQVGWTVTATTTSVPRLSELEAIADHAVLAQGNDETSLAEALTDQQVVLLSVGARSPNSYEETYLHTAKTLTKVLAQTPSVQQLIYTGSYAVYGDQQGNWVDETSPVKPANRNGEILAETEQVLLNAANSQLKVCVLRLGGIYGPGRELQRIFGRAAGTTRPGTGAEPSNWIHLDDIVGAIAFAQEHQLQGVYNLVQEVTLTSRELIEQVCQRYNLAPVNWDESQPSARSYNAKVSNQKLKTAGYQFIHPELQV</sequence>
<dbReference type="InterPro" id="IPR051783">
    <property type="entry name" value="NAD(P)-dependent_oxidoreduct"/>
</dbReference>
<dbReference type="Proteomes" id="UP001464891">
    <property type="component" value="Unassembled WGS sequence"/>
</dbReference>
<dbReference type="InterPro" id="IPR036291">
    <property type="entry name" value="NAD(P)-bd_dom_sf"/>
</dbReference>
<feature type="domain" description="NAD-dependent epimerase/dehydratase" evidence="1">
    <location>
        <begin position="7"/>
        <end position="213"/>
    </location>
</feature>
<keyword evidence="3" id="KW-1185">Reference proteome</keyword>
<dbReference type="CDD" id="cd05266">
    <property type="entry name" value="SDR_a4"/>
    <property type="match status" value="1"/>
</dbReference>
<reference evidence="2 3" key="1">
    <citation type="submission" date="2022-04" db="EMBL/GenBank/DDBJ databases">
        <title>Positive selection, recombination, and allopatry shape intraspecific diversity of widespread and dominant cyanobacteria.</title>
        <authorList>
            <person name="Wei J."/>
            <person name="Shu W."/>
            <person name="Hu C."/>
        </authorList>
    </citation>
    <scope>NUCLEOTIDE SEQUENCE [LARGE SCALE GENOMIC DNA]</scope>
    <source>
        <strain evidence="2 3">GB2-A4</strain>
    </source>
</reference>
<dbReference type="EMBL" id="JAMPKM010000001">
    <property type="protein sequence ID" value="MEP0815832.1"/>
    <property type="molecule type" value="Genomic_DNA"/>
</dbReference>
<dbReference type="Gene3D" id="3.40.50.720">
    <property type="entry name" value="NAD(P)-binding Rossmann-like Domain"/>
    <property type="match status" value="1"/>
</dbReference>
<proteinExistence type="predicted"/>
<dbReference type="SUPFAM" id="SSF51735">
    <property type="entry name" value="NAD(P)-binding Rossmann-fold domains"/>
    <property type="match status" value="1"/>
</dbReference>
<dbReference type="InterPro" id="IPR001509">
    <property type="entry name" value="Epimerase_deHydtase"/>
</dbReference>
<name>A0ABV0J227_9CYAN</name>
<dbReference type="RefSeq" id="WP_190431365.1">
    <property type="nucleotide sequence ID" value="NZ_JAMPKM010000001.1"/>
</dbReference>
<dbReference type="PANTHER" id="PTHR48079:SF6">
    <property type="entry name" value="NAD(P)-BINDING DOMAIN-CONTAINING PROTEIN-RELATED"/>
    <property type="match status" value="1"/>
</dbReference>
<comment type="caution">
    <text evidence="2">The sequence shown here is derived from an EMBL/GenBank/DDBJ whole genome shotgun (WGS) entry which is preliminary data.</text>
</comment>
<evidence type="ECO:0000313" key="2">
    <source>
        <dbReference type="EMBL" id="MEP0815832.1"/>
    </source>
</evidence>
<organism evidence="2 3">
    <name type="scientific">Trichocoleus desertorum GB2-A4</name>
    <dbReference type="NCBI Taxonomy" id="2933944"/>
    <lineage>
        <taxon>Bacteria</taxon>
        <taxon>Bacillati</taxon>
        <taxon>Cyanobacteriota</taxon>
        <taxon>Cyanophyceae</taxon>
        <taxon>Leptolyngbyales</taxon>
        <taxon>Trichocoleusaceae</taxon>
        <taxon>Trichocoleus</taxon>
    </lineage>
</organism>
<dbReference type="PANTHER" id="PTHR48079">
    <property type="entry name" value="PROTEIN YEEZ"/>
    <property type="match status" value="1"/>
</dbReference>
<accession>A0ABV0J227</accession>
<gene>
    <name evidence="2" type="ORF">NC998_01845</name>
</gene>
<evidence type="ECO:0000259" key="1">
    <source>
        <dbReference type="Pfam" id="PF01370"/>
    </source>
</evidence>
<dbReference type="Pfam" id="PF01370">
    <property type="entry name" value="Epimerase"/>
    <property type="match status" value="1"/>
</dbReference>
<evidence type="ECO:0000313" key="3">
    <source>
        <dbReference type="Proteomes" id="UP001464891"/>
    </source>
</evidence>
<protein>
    <submittedName>
        <fullName evidence="2">SDR family oxidoreductase</fullName>
    </submittedName>
</protein>